<proteinExistence type="predicted"/>
<name>A0A731DUX2_SALET</name>
<evidence type="ECO:0000313" key="3">
    <source>
        <dbReference type="EMBL" id="HAE7499110.1"/>
    </source>
</evidence>
<feature type="transmembrane region" description="Helical" evidence="1">
    <location>
        <begin position="6"/>
        <end position="25"/>
    </location>
</feature>
<keyword evidence="1" id="KW-0812">Transmembrane</keyword>
<accession>A0A731DUX2</accession>
<gene>
    <name evidence="2" type="ORF">G4C57_000677</name>
    <name evidence="3" type="ORF">G4P21_001916</name>
</gene>
<evidence type="ECO:0000256" key="1">
    <source>
        <dbReference type="SAM" id="Phobius"/>
    </source>
</evidence>
<dbReference type="EMBL" id="DAASYI010000004">
    <property type="protein sequence ID" value="HAE7499110.1"/>
    <property type="molecule type" value="Genomic_DNA"/>
</dbReference>
<sequence length="51" mass="6149">MQIPDVVYQLLIAILYKNIIIMFMYEHFFSWMIMLFNFSGQSYSAGYEKRG</sequence>
<reference evidence="2" key="2">
    <citation type="submission" date="2018-07" db="EMBL/GenBank/DDBJ databases">
        <authorList>
            <consortium name="NCBI Pathogen Detection Project"/>
        </authorList>
    </citation>
    <scope>NUCLEOTIDE SEQUENCE</scope>
    <source>
        <strain evidence="3">10-5032</strain>
        <strain evidence="2">11-2934</strain>
    </source>
</reference>
<dbReference type="EMBL" id="DAARXV010000003">
    <property type="protein sequence ID" value="HAE4389732.1"/>
    <property type="molecule type" value="Genomic_DNA"/>
</dbReference>
<comment type="caution">
    <text evidence="2">The sequence shown here is derived from an EMBL/GenBank/DDBJ whole genome shotgun (WGS) entry which is preliminary data.</text>
</comment>
<evidence type="ECO:0000313" key="2">
    <source>
        <dbReference type="EMBL" id="HAE4389732.1"/>
    </source>
</evidence>
<dbReference type="AlphaFoldDB" id="A0A731DUX2"/>
<organism evidence="2">
    <name type="scientific">Salmonella enterica subsp. enterica serovar Schwarzengrund</name>
    <dbReference type="NCBI Taxonomy" id="340190"/>
    <lineage>
        <taxon>Bacteria</taxon>
        <taxon>Pseudomonadati</taxon>
        <taxon>Pseudomonadota</taxon>
        <taxon>Gammaproteobacteria</taxon>
        <taxon>Enterobacterales</taxon>
        <taxon>Enterobacteriaceae</taxon>
        <taxon>Salmonella</taxon>
    </lineage>
</organism>
<keyword evidence="1" id="KW-1133">Transmembrane helix</keyword>
<keyword evidence="1" id="KW-0472">Membrane</keyword>
<protein>
    <submittedName>
        <fullName evidence="2">Uncharacterized protein</fullName>
    </submittedName>
</protein>
<reference evidence="2" key="1">
    <citation type="journal article" date="2018" name="Genome Biol.">
        <title>SKESA: strategic k-mer extension for scrupulous assemblies.</title>
        <authorList>
            <person name="Souvorov A."/>
            <person name="Agarwala R."/>
            <person name="Lipman D.J."/>
        </authorList>
    </citation>
    <scope>NUCLEOTIDE SEQUENCE</scope>
    <source>
        <strain evidence="3">10-5032</strain>
        <strain evidence="2">11-2934</strain>
    </source>
</reference>